<dbReference type="RefSeq" id="WP_220197357.1">
    <property type="nucleotide sequence ID" value="NZ_BNJF01000003.1"/>
</dbReference>
<protein>
    <submittedName>
        <fullName evidence="1">Uncharacterized protein</fullName>
    </submittedName>
</protein>
<dbReference type="Proteomes" id="UP000612362">
    <property type="component" value="Unassembled WGS sequence"/>
</dbReference>
<organism evidence="1 2">
    <name type="scientific">Ktedonospora formicarum</name>
    <dbReference type="NCBI Taxonomy" id="2778364"/>
    <lineage>
        <taxon>Bacteria</taxon>
        <taxon>Bacillati</taxon>
        <taxon>Chloroflexota</taxon>
        <taxon>Ktedonobacteria</taxon>
        <taxon>Ktedonobacterales</taxon>
        <taxon>Ktedonobacteraceae</taxon>
        <taxon>Ktedonospora</taxon>
    </lineage>
</organism>
<dbReference type="EMBL" id="BNJF01000003">
    <property type="protein sequence ID" value="GHO48149.1"/>
    <property type="molecule type" value="Genomic_DNA"/>
</dbReference>
<accession>A0A8J3I2J7</accession>
<keyword evidence="2" id="KW-1185">Reference proteome</keyword>
<proteinExistence type="predicted"/>
<evidence type="ECO:0000313" key="2">
    <source>
        <dbReference type="Proteomes" id="UP000612362"/>
    </source>
</evidence>
<name>A0A8J3I2J7_9CHLR</name>
<sequence length="136" mass="15016">MGTNEVISIAGRLPLHSGARTNYASKFGRLHSMHDQERILANWARLEGKRKLALIVACIWAKAQMGQQGEPLVKDAARAALEIVDAEELTLNRDALLEVMREQERNIDVSGGYMPVLTTAADHAEIATTVLSRLRL</sequence>
<gene>
    <name evidence="1" type="ORF">KSX_63120</name>
</gene>
<reference evidence="1" key="1">
    <citation type="submission" date="2020-10" db="EMBL/GenBank/DDBJ databases">
        <title>Taxonomic study of unclassified bacteria belonging to the class Ktedonobacteria.</title>
        <authorList>
            <person name="Yabe S."/>
            <person name="Wang C.M."/>
            <person name="Zheng Y."/>
            <person name="Sakai Y."/>
            <person name="Cavaletti L."/>
            <person name="Monciardini P."/>
            <person name="Donadio S."/>
        </authorList>
    </citation>
    <scope>NUCLEOTIDE SEQUENCE</scope>
    <source>
        <strain evidence="1">SOSP1-1</strain>
    </source>
</reference>
<dbReference type="AlphaFoldDB" id="A0A8J3I2J7"/>
<evidence type="ECO:0000313" key="1">
    <source>
        <dbReference type="EMBL" id="GHO48149.1"/>
    </source>
</evidence>
<comment type="caution">
    <text evidence="1">The sequence shown here is derived from an EMBL/GenBank/DDBJ whole genome shotgun (WGS) entry which is preliminary data.</text>
</comment>